<feature type="domain" description="DUF4132" evidence="1">
    <location>
        <begin position="773"/>
        <end position="945"/>
    </location>
</feature>
<dbReference type="EMBL" id="CP023445">
    <property type="protein sequence ID" value="ATE55641.1"/>
    <property type="molecule type" value="Genomic_DNA"/>
</dbReference>
<accession>A0A290Z9C0</accession>
<evidence type="ECO:0000259" key="1">
    <source>
        <dbReference type="Pfam" id="PF13569"/>
    </source>
</evidence>
<dbReference type="AlphaFoldDB" id="A0A290Z9C0"/>
<dbReference type="InterPro" id="IPR025406">
    <property type="entry name" value="DUF4132"/>
</dbReference>
<evidence type="ECO:0000313" key="3">
    <source>
        <dbReference type="Proteomes" id="UP000218505"/>
    </source>
</evidence>
<reference evidence="2" key="1">
    <citation type="submission" date="2017-09" db="EMBL/GenBank/DDBJ databases">
        <title>Complete Genome Sequence of ansamitocin-producing Bacterium Actinosynnema pretiosum X47.</title>
        <authorList>
            <person name="Cao G."/>
            <person name="Zong G."/>
            <person name="Zhong C."/>
            <person name="Fu J."/>
        </authorList>
    </citation>
    <scope>NUCLEOTIDE SEQUENCE [LARGE SCALE GENOMIC DNA]</scope>
    <source>
        <strain evidence="2">X47</strain>
    </source>
</reference>
<dbReference type="KEGG" id="apre:CNX65_22065"/>
<organism evidence="2 3">
    <name type="scientific">Actinosynnema pretiosum</name>
    <dbReference type="NCBI Taxonomy" id="42197"/>
    <lineage>
        <taxon>Bacteria</taxon>
        <taxon>Bacillati</taxon>
        <taxon>Actinomycetota</taxon>
        <taxon>Actinomycetes</taxon>
        <taxon>Pseudonocardiales</taxon>
        <taxon>Pseudonocardiaceae</taxon>
        <taxon>Actinosynnema</taxon>
    </lineage>
</organism>
<dbReference type="Proteomes" id="UP000218505">
    <property type="component" value="Chromosome"/>
</dbReference>
<name>A0A290Z9C0_9PSEU</name>
<gene>
    <name evidence="2" type="ORF">CNX65_22065</name>
</gene>
<proteinExistence type="predicted"/>
<protein>
    <recommendedName>
        <fullName evidence="1">DUF4132 domain-containing protein</fullName>
    </recommendedName>
</protein>
<keyword evidence="3" id="KW-1185">Reference proteome</keyword>
<dbReference type="Pfam" id="PF13569">
    <property type="entry name" value="DUF4132"/>
    <property type="match status" value="1"/>
</dbReference>
<evidence type="ECO:0000313" key="2">
    <source>
        <dbReference type="EMBL" id="ATE55641.1"/>
    </source>
</evidence>
<sequence length="1033" mass="112026">MDRKAAERERARLPALDLEAIARDEGEHPWLRAEVAEELAGRASPLVAAARIRCARERPEPQVVDLWALDHGPVFAAVAALRTCWLTEGARMIEADARGSWWGRHTPLLRRARALLAAASDEDYAAAVTALDGERRGARTSVIAAYLVPDQPGWVDRAVEALGALDDLDAWQLLLHSVDSLDQLREVLRLAGSEALRSPEVLHTLGTVIGPDLAPLITHLLPDTFGYRATGEQVRAMLVEFATAPAFTALLADLLGGGVPISALEVARKEPRMALERFAAAGEPARELLLDHLRVHPDLLASAPAWAREVLVPELAARSAVPDAVDAELPAALVTPPWEVARELPEPLVVPGVPVPDERSVVWRAGLREVWAVRSPYTGSSPDSRWERYPELFERGELSASQQFHWFAQGPLDQVLPRVADWTLPELNRYSGELVQVLLNRFEAGAFGLALDYARNPAARAYDVVLPLVSVEVARLVAARLDGPRAARPVSVRWVRAHPEAAARLLLADAVGEPGERRAAAEAVLRMVPGQARAAAARHGDEVVEAVERVLSVDPVDLVPSPVPDPGWWCPPEGLPRLLLRGGGRVLPDRAVRHVTTMLAMTVPGRHYAGVDVVREVCDPESLARFAEALLDRWIAHGLPARGRWALFALGAVGDDAVVRRLVPLITAWPGQSQHHNAVAGLDVLAGIGSEAALVALSGIARRARFTALKQKAGQKVAEVAEDLGLTPEQLADRLVPTFGLDEESALVLDYGARSFTVCFDEKLVPFALDGTGKRLKSLPRPGAKDDPELAPAEHRRFAALKKEVRAVAADQVARLERAMVAGRDWSAGEFTALLAGHPLVRHLVRRLVWTAGGTAFRVAEDGTAFRVAEDGTFADVADEPFELPEDARVTLPHPLRLPDLPQWSELFADYEVLQPFPQLARPVRRLTGPELAGRDLTRFVGAKTGTVPASVKRNWELGPPVDAGMILGVRRPLPGGASVWVELDPGLFTDRWQDWSAQRVAEVRLSGVADFAAVDEVLVSEVAGELEAMTAG</sequence>